<keyword evidence="1 7" id="KW-0004">4Fe-4S</keyword>
<dbReference type="OrthoDB" id="9803214at2"/>
<evidence type="ECO:0000259" key="9">
    <source>
        <dbReference type="Pfam" id="PF26540"/>
    </source>
</evidence>
<dbReference type="EC" id="1.17.7.3" evidence="7"/>
<name>A0A2V3ZTY7_9BACT</name>
<comment type="similarity">
    <text evidence="7">Belongs to the IspG family.</text>
</comment>
<evidence type="ECO:0000256" key="5">
    <source>
        <dbReference type="ARBA" id="ARBA00023014"/>
    </source>
</evidence>
<dbReference type="GO" id="GO:0046429">
    <property type="term" value="F:4-hydroxy-3-methylbut-2-en-1-yl diphosphate synthase activity (ferredoxin)"/>
    <property type="evidence" value="ECO:0007669"/>
    <property type="project" value="UniProtKB-UniRule"/>
</dbReference>
<dbReference type="NCBIfam" id="TIGR00612">
    <property type="entry name" value="ispG_gcpE"/>
    <property type="match status" value="1"/>
</dbReference>
<feature type="binding site" evidence="7">
    <location>
        <position position="558"/>
    </location>
    <ligand>
        <name>[4Fe-4S] cluster</name>
        <dbReference type="ChEBI" id="CHEBI:49883"/>
    </ligand>
</feature>
<dbReference type="PANTHER" id="PTHR30454:SF0">
    <property type="entry name" value="4-HYDROXY-3-METHYLBUT-2-EN-1-YL DIPHOSPHATE SYNTHASE (FERREDOXIN), CHLOROPLASTIC"/>
    <property type="match status" value="1"/>
</dbReference>
<feature type="binding site" evidence="7">
    <location>
        <position position="592"/>
    </location>
    <ligand>
        <name>[4Fe-4S] cluster</name>
        <dbReference type="ChEBI" id="CHEBI:49883"/>
    </ligand>
</feature>
<dbReference type="SUPFAM" id="SSF51717">
    <property type="entry name" value="Dihydropteroate synthetase-like"/>
    <property type="match status" value="1"/>
</dbReference>
<sequence length="653" mass="73292">MSFSQHNHFCKDLFNYSRRESSESNIGNTPMGSNNPIRIQSMTNTDTNNIEASVEQAIRMIESGAEYVRLTTQGTKEAENLKFIKEELVKRGYETPLVADIHFNPKAATIAAKYVDKVRINPGNFVDKRADFKNSEYGDLKYQEDLEKIREKFIPLLRICKENNTALRIGTNHGSLSDRIMSRYGDTPRGMVEATLEFLRICKEQNFTDVAISIKSSNTVMMVKTVRLLVCEMEKEHMHFPLHLGVTEAGEGEDGRIKSAVGTGALLNDGIGDTVRISLTEDPEIESPVGKKLVDYVLEKENHAPITQVENTELDLINFYKRSTNLVENIGSSKVPVVICDLSHERYLTADLPEKAGFKQDQDTLEWEKGNLAADFIYVSGYDPVFTDYPKDLGIIVDQECWEYSDQYTDKSYPLFQAEEFLHDNLTAFASSIHFVECEYEDLSEEFISKVKENNKIVLVCKSNHQNAFAEQRAFVFKLVQAKCKAPVIFKREFTDANLEDLHLKSSADLGSLFFDGLGNGISIVNRGNLPQNEVLSTEFGILQAARVRTTKTEFVSCPGCGRTLFQLQEVVAEVKKAFSHLTHLKIGVMGCIVNGPGEMGDVDYGYVGAGPGKVSLYKGHDVLIKNIPSETAIEELKNIIKNNGDWIDDNIN</sequence>
<dbReference type="GO" id="GO:0005506">
    <property type="term" value="F:iron ion binding"/>
    <property type="evidence" value="ECO:0007669"/>
    <property type="project" value="InterPro"/>
</dbReference>
<dbReference type="FunFam" id="3.20.20.20:FF:000005">
    <property type="entry name" value="4-hydroxy-3-methylbut-2-en-1-yl diphosphate synthase (flavodoxin)"/>
    <property type="match status" value="1"/>
</dbReference>
<keyword evidence="5 7" id="KW-0411">Iron-sulfur</keyword>
<dbReference type="Pfam" id="PF26540">
    <property type="entry name" value="GcpE_C"/>
    <property type="match status" value="1"/>
</dbReference>
<keyword evidence="4 7" id="KW-0408">Iron</keyword>
<comment type="cofactor">
    <cofactor evidence="7">
        <name>[4Fe-4S] cluster</name>
        <dbReference type="ChEBI" id="CHEBI:49883"/>
    </cofactor>
    <text evidence="7">Binds 1 [4Fe-4S] cluster.</text>
</comment>
<evidence type="ECO:0000256" key="2">
    <source>
        <dbReference type="ARBA" id="ARBA00022723"/>
    </source>
</evidence>
<dbReference type="AlphaFoldDB" id="A0A2V3ZTY7"/>
<dbReference type="InterPro" id="IPR045854">
    <property type="entry name" value="NO2/SO3_Rdtase_4Fe4S_sf"/>
</dbReference>
<dbReference type="InterPro" id="IPR058579">
    <property type="entry name" value="IspG_C"/>
</dbReference>
<feature type="binding site" evidence="7">
    <location>
        <position position="599"/>
    </location>
    <ligand>
        <name>[4Fe-4S] cluster</name>
        <dbReference type="ChEBI" id="CHEBI:49883"/>
    </ligand>
</feature>
<protein>
    <recommendedName>
        <fullName evidence="7">4-hydroxy-3-methylbut-2-en-1-yl diphosphate synthase (flavodoxin)</fullName>
        <ecNumber evidence="7">1.17.7.3</ecNumber>
    </recommendedName>
    <alternativeName>
        <fullName evidence="7">1-hydroxy-2-methyl-2-(E)-butenyl 4-diphosphate synthase</fullName>
    </alternativeName>
</protein>
<keyword evidence="11" id="KW-1185">Reference proteome</keyword>
<dbReference type="Gene3D" id="3.30.413.10">
    <property type="entry name" value="Sulfite Reductase Hemoprotein, domain 1"/>
    <property type="match status" value="1"/>
</dbReference>
<dbReference type="GO" id="GO:0051539">
    <property type="term" value="F:4 iron, 4 sulfur cluster binding"/>
    <property type="evidence" value="ECO:0007669"/>
    <property type="project" value="UniProtKB-UniRule"/>
</dbReference>
<dbReference type="InterPro" id="IPR004588">
    <property type="entry name" value="IspG_bac-typ"/>
</dbReference>
<keyword evidence="2 7" id="KW-0479">Metal-binding</keyword>
<evidence type="ECO:0000259" key="8">
    <source>
        <dbReference type="Pfam" id="PF04551"/>
    </source>
</evidence>
<keyword evidence="6 7" id="KW-0414">Isoprene biosynthesis</keyword>
<dbReference type="UniPathway" id="UPA00056">
    <property type="reaction ID" value="UER00096"/>
</dbReference>
<keyword evidence="3 7" id="KW-0560">Oxidoreductase</keyword>
<dbReference type="RefSeq" id="WP_110362021.1">
    <property type="nucleotide sequence ID" value="NZ_QFLI01000009.1"/>
</dbReference>
<feature type="domain" description="IspG C-terminal" evidence="9">
    <location>
        <begin position="554"/>
        <end position="642"/>
    </location>
</feature>
<comment type="catalytic activity">
    <reaction evidence="7">
        <text>(2E)-4-hydroxy-3-methylbut-2-enyl diphosphate + oxidized [flavodoxin] + H2O + 2 H(+) = 2-C-methyl-D-erythritol 2,4-cyclic diphosphate + reduced [flavodoxin]</text>
        <dbReference type="Rhea" id="RHEA:43604"/>
        <dbReference type="Rhea" id="RHEA-COMP:10622"/>
        <dbReference type="Rhea" id="RHEA-COMP:10623"/>
        <dbReference type="ChEBI" id="CHEBI:15377"/>
        <dbReference type="ChEBI" id="CHEBI:15378"/>
        <dbReference type="ChEBI" id="CHEBI:57618"/>
        <dbReference type="ChEBI" id="CHEBI:58210"/>
        <dbReference type="ChEBI" id="CHEBI:58483"/>
        <dbReference type="ChEBI" id="CHEBI:128753"/>
        <dbReference type="EC" id="1.17.7.3"/>
    </reaction>
</comment>
<evidence type="ECO:0000256" key="6">
    <source>
        <dbReference type="ARBA" id="ARBA00023229"/>
    </source>
</evidence>
<dbReference type="InterPro" id="IPR058578">
    <property type="entry name" value="IspG_TIM"/>
</dbReference>
<dbReference type="GO" id="GO:0141197">
    <property type="term" value="F:4-hydroxy-3-methylbut-2-enyl-diphosphate synthase activity (flavodoxin)"/>
    <property type="evidence" value="ECO:0007669"/>
    <property type="project" value="UniProtKB-EC"/>
</dbReference>
<evidence type="ECO:0000256" key="1">
    <source>
        <dbReference type="ARBA" id="ARBA00022485"/>
    </source>
</evidence>
<dbReference type="InterPro" id="IPR017178">
    <property type="entry name" value="IspG_atypical"/>
</dbReference>
<comment type="caution">
    <text evidence="10">The sequence shown here is derived from an EMBL/GenBank/DDBJ whole genome shotgun (WGS) entry which is preliminary data.</text>
</comment>
<accession>A0A2V3ZTY7</accession>
<dbReference type="PIRSF" id="PIRSF037336">
    <property type="entry name" value="IspG_like"/>
    <property type="match status" value="1"/>
</dbReference>
<dbReference type="EMBL" id="QFLI01000009">
    <property type="protein sequence ID" value="PXX97726.1"/>
    <property type="molecule type" value="Genomic_DNA"/>
</dbReference>
<dbReference type="Gene3D" id="3.20.20.20">
    <property type="entry name" value="Dihydropteroate synthase-like"/>
    <property type="match status" value="1"/>
</dbReference>
<organism evidence="10 11">
    <name type="scientific">Marinifilum breve</name>
    <dbReference type="NCBI Taxonomy" id="2184082"/>
    <lineage>
        <taxon>Bacteria</taxon>
        <taxon>Pseudomonadati</taxon>
        <taxon>Bacteroidota</taxon>
        <taxon>Bacteroidia</taxon>
        <taxon>Marinilabiliales</taxon>
        <taxon>Marinifilaceae</taxon>
    </lineage>
</organism>
<dbReference type="SUPFAM" id="SSF56014">
    <property type="entry name" value="Nitrite and sulphite reductase 4Fe-4S domain-like"/>
    <property type="match status" value="1"/>
</dbReference>
<comment type="function">
    <text evidence="7">Converts 2C-methyl-D-erythritol 2,4-cyclodiphosphate (ME-2,4cPP) into 1-hydroxy-2-methyl-2-(E)-butenyl 4-diphosphate.</text>
</comment>
<reference evidence="10 11" key="1">
    <citation type="submission" date="2018-05" db="EMBL/GenBank/DDBJ databases">
        <title>Marinifilum breve JC075T sp. nov., a marine bacterium isolated from Yongle Blue Hole in the South China Sea.</title>
        <authorList>
            <person name="Fu T."/>
        </authorList>
    </citation>
    <scope>NUCLEOTIDE SEQUENCE [LARGE SCALE GENOMIC DNA]</scope>
    <source>
        <strain evidence="10 11">JC075</strain>
    </source>
</reference>
<comment type="pathway">
    <text evidence="7">Isoprenoid biosynthesis; isopentenyl diphosphate biosynthesis via DXP pathway; isopentenyl diphosphate from 1-deoxy-D-xylulose 5-phosphate: step 5/6.</text>
</comment>
<feature type="domain" description="IspG TIM-barrel" evidence="8">
    <location>
        <begin position="25"/>
        <end position="290"/>
    </location>
</feature>
<dbReference type="HAMAP" id="MF_00159">
    <property type="entry name" value="IspG"/>
    <property type="match status" value="1"/>
</dbReference>
<dbReference type="Proteomes" id="UP000248079">
    <property type="component" value="Unassembled WGS sequence"/>
</dbReference>
<evidence type="ECO:0000313" key="11">
    <source>
        <dbReference type="Proteomes" id="UP000248079"/>
    </source>
</evidence>
<dbReference type="GO" id="GO:0019288">
    <property type="term" value="P:isopentenyl diphosphate biosynthetic process, methylerythritol 4-phosphate pathway"/>
    <property type="evidence" value="ECO:0007669"/>
    <property type="project" value="UniProtKB-UniRule"/>
</dbReference>
<feature type="binding site" evidence="7">
    <location>
        <position position="561"/>
    </location>
    <ligand>
        <name>[4Fe-4S] cluster</name>
        <dbReference type="ChEBI" id="CHEBI:49883"/>
    </ligand>
</feature>
<gene>
    <name evidence="7 10" type="primary">ispG</name>
    <name evidence="10" type="ORF">DF185_17300</name>
</gene>
<evidence type="ECO:0000256" key="4">
    <source>
        <dbReference type="ARBA" id="ARBA00023004"/>
    </source>
</evidence>
<dbReference type="GO" id="GO:0016114">
    <property type="term" value="P:terpenoid biosynthetic process"/>
    <property type="evidence" value="ECO:0007669"/>
    <property type="project" value="InterPro"/>
</dbReference>
<proteinExistence type="inferred from homology"/>
<dbReference type="PANTHER" id="PTHR30454">
    <property type="entry name" value="4-HYDROXY-3-METHYLBUT-2-EN-1-YL DIPHOSPHATE SYNTHASE"/>
    <property type="match status" value="1"/>
</dbReference>
<dbReference type="Pfam" id="PF04551">
    <property type="entry name" value="GcpE"/>
    <property type="match status" value="1"/>
</dbReference>
<evidence type="ECO:0000256" key="7">
    <source>
        <dbReference type="HAMAP-Rule" id="MF_00159"/>
    </source>
</evidence>
<evidence type="ECO:0000256" key="3">
    <source>
        <dbReference type="ARBA" id="ARBA00023002"/>
    </source>
</evidence>
<evidence type="ECO:0000313" key="10">
    <source>
        <dbReference type="EMBL" id="PXX97726.1"/>
    </source>
</evidence>
<dbReference type="InterPro" id="IPR011005">
    <property type="entry name" value="Dihydropteroate_synth-like_sf"/>
</dbReference>